<dbReference type="GO" id="GO:0000976">
    <property type="term" value="F:transcription cis-regulatory region binding"/>
    <property type="evidence" value="ECO:0007669"/>
    <property type="project" value="TreeGrafter"/>
</dbReference>
<dbReference type="RefSeq" id="WP_318954142.1">
    <property type="nucleotide sequence ID" value="NZ_CP137555.1"/>
</dbReference>
<dbReference type="InterPro" id="IPR001789">
    <property type="entry name" value="Sig_transdc_resp-reg_receiver"/>
</dbReference>
<dbReference type="Proteomes" id="UP001302477">
    <property type="component" value="Chromosome"/>
</dbReference>
<dbReference type="InterPro" id="IPR036388">
    <property type="entry name" value="WH-like_DNA-bd_sf"/>
</dbReference>
<evidence type="ECO:0000256" key="2">
    <source>
        <dbReference type="ARBA" id="ARBA00023125"/>
    </source>
</evidence>
<reference evidence="8 9" key="1">
    <citation type="submission" date="2023-10" db="EMBL/GenBank/DDBJ databases">
        <title>Description of Microbulbifer bruguierae sp. nov., isolated from the sediments of mangrove plant Bruguiera sexangula and comparative genomic analyses of the genus Microbulbifer.</title>
        <authorList>
            <person name="Long M."/>
        </authorList>
    </citation>
    <scope>NUCLEOTIDE SEQUENCE [LARGE SCALE GENOMIC DNA]</scope>
    <source>
        <strain evidence="8 9">SPO729</strain>
    </source>
</reference>
<sequence>MNVLLVEDDPLIAQGLLQALKQSAYTVVHAPYGERAEGLLLANDVDLIILDLGLPDMDGLELLRRLRARQSRVPVLVLTARDGVEQQVAALDQGADDYMEKPFDLRELEARLRALLRRSHDLSTDEVSLGALQLSPFQRTATLNGERLELPAREYEILEILSLHANRVVTKARLAQRLSREGDEVGDNAVEVYVHRLRRRLQESGLAIRTQRGAGYVLEETG</sequence>
<protein>
    <submittedName>
        <fullName evidence="8">Response regulator transcription factor</fullName>
    </submittedName>
</protein>
<dbReference type="Pfam" id="PF00486">
    <property type="entry name" value="Trans_reg_C"/>
    <property type="match status" value="1"/>
</dbReference>
<dbReference type="Gene3D" id="1.10.10.10">
    <property type="entry name" value="Winged helix-like DNA-binding domain superfamily/Winged helix DNA-binding domain"/>
    <property type="match status" value="1"/>
</dbReference>
<keyword evidence="1" id="KW-0805">Transcription regulation</keyword>
<dbReference type="Pfam" id="PF00072">
    <property type="entry name" value="Response_reg"/>
    <property type="match status" value="1"/>
</dbReference>
<evidence type="ECO:0000313" key="9">
    <source>
        <dbReference type="Proteomes" id="UP001302477"/>
    </source>
</evidence>
<feature type="modified residue" description="4-aspartylphosphate" evidence="4">
    <location>
        <position position="51"/>
    </location>
</feature>
<dbReference type="InterPro" id="IPR039420">
    <property type="entry name" value="WalR-like"/>
</dbReference>
<evidence type="ECO:0000256" key="3">
    <source>
        <dbReference type="ARBA" id="ARBA00023163"/>
    </source>
</evidence>
<keyword evidence="4" id="KW-0597">Phosphoprotein</keyword>
<dbReference type="CDD" id="cd00383">
    <property type="entry name" value="trans_reg_C"/>
    <property type="match status" value="1"/>
</dbReference>
<evidence type="ECO:0000259" key="6">
    <source>
        <dbReference type="PROSITE" id="PS50110"/>
    </source>
</evidence>
<dbReference type="SMART" id="SM00448">
    <property type="entry name" value="REC"/>
    <property type="match status" value="1"/>
</dbReference>
<keyword evidence="2 5" id="KW-0238">DNA-binding</keyword>
<dbReference type="InterPro" id="IPR001867">
    <property type="entry name" value="OmpR/PhoB-type_DNA-bd"/>
</dbReference>
<name>A0AAU0N000_9GAMM</name>
<keyword evidence="3" id="KW-0804">Transcription</keyword>
<dbReference type="SUPFAM" id="SSF52172">
    <property type="entry name" value="CheY-like"/>
    <property type="match status" value="1"/>
</dbReference>
<dbReference type="PANTHER" id="PTHR48111">
    <property type="entry name" value="REGULATOR OF RPOS"/>
    <property type="match status" value="1"/>
</dbReference>
<dbReference type="SMART" id="SM00862">
    <property type="entry name" value="Trans_reg_C"/>
    <property type="match status" value="1"/>
</dbReference>
<accession>A0AAU0N000</accession>
<evidence type="ECO:0000256" key="1">
    <source>
        <dbReference type="ARBA" id="ARBA00023015"/>
    </source>
</evidence>
<dbReference type="PROSITE" id="PS51755">
    <property type="entry name" value="OMPR_PHOB"/>
    <property type="match status" value="1"/>
</dbReference>
<dbReference type="KEGG" id="mpaf:R5R33_00580"/>
<evidence type="ECO:0000256" key="5">
    <source>
        <dbReference type="PROSITE-ProRule" id="PRU01091"/>
    </source>
</evidence>
<evidence type="ECO:0000256" key="4">
    <source>
        <dbReference type="PROSITE-ProRule" id="PRU00169"/>
    </source>
</evidence>
<dbReference type="Gene3D" id="6.10.250.690">
    <property type="match status" value="1"/>
</dbReference>
<dbReference type="PANTHER" id="PTHR48111:SF67">
    <property type="entry name" value="TRANSCRIPTIONAL REGULATORY PROTEIN TCTD"/>
    <property type="match status" value="1"/>
</dbReference>
<evidence type="ECO:0000259" key="7">
    <source>
        <dbReference type="PROSITE" id="PS51755"/>
    </source>
</evidence>
<dbReference type="AlphaFoldDB" id="A0AAU0N000"/>
<dbReference type="GO" id="GO:0005829">
    <property type="term" value="C:cytosol"/>
    <property type="evidence" value="ECO:0007669"/>
    <property type="project" value="TreeGrafter"/>
</dbReference>
<dbReference type="PROSITE" id="PS50110">
    <property type="entry name" value="RESPONSE_REGULATORY"/>
    <property type="match status" value="1"/>
</dbReference>
<evidence type="ECO:0000313" key="8">
    <source>
        <dbReference type="EMBL" id="WOX05673.1"/>
    </source>
</evidence>
<feature type="DNA-binding region" description="OmpR/PhoB-type" evidence="5">
    <location>
        <begin position="124"/>
        <end position="220"/>
    </location>
</feature>
<dbReference type="GO" id="GO:0032993">
    <property type="term" value="C:protein-DNA complex"/>
    <property type="evidence" value="ECO:0007669"/>
    <property type="project" value="TreeGrafter"/>
</dbReference>
<dbReference type="EMBL" id="CP137555">
    <property type="protein sequence ID" value="WOX05673.1"/>
    <property type="molecule type" value="Genomic_DNA"/>
</dbReference>
<dbReference type="Gene3D" id="3.40.50.2300">
    <property type="match status" value="1"/>
</dbReference>
<keyword evidence="9" id="KW-1185">Reference proteome</keyword>
<dbReference type="GO" id="GO:0000156">
    <property type="term" value="F:phosphorelay response regulator activity"/>
    <property type="evidence" value="ECO:0007669"/>
    <property type="project" value="TreeGrafter"/>
</dbReference>
<dbReference type="GO" id="GO:0006355">
    <property type="term" value="P:regulation of DNA-templated transcription"/>
    <property type="evidence" value="ECO:0007669"/>
    <property type="project" value="InterPro"/>
</dbReference>
<proteinExistence type="predicted"/>
<organism evidence="8 9">
    <name type="scientific">Microbulbifer pacificus</name>
    <dbReference type="NCBI Taxonomy" id="407164"/>
    <lineage>
        <taxon>Bacteria</taxon>
        <taxon>Pseudomonadati</taxon>
        <taxon>Pseudomonadota</taxon>
        <taxon>Gammaproteobacteria</taxon>
        <taxon>Cellvibrionales</taxon>
        <taxon>Microbulbiferaceae</taxon>
        <taxon>Microbulbifer</taxon>
    </lineage>
</organism>
<gene>
    <name evidence="8" type="ORF">R5R33_00580</name>
</gene>
<feature type="domain" description="OmpR/PhoB-type" evidence="7">
    <location>
        <begin position="124"/>
        <end position="220"/>
    </location>
</feature>
<feature type="domain" description="Response regulatory" evidence="6">
    <location>
        <begin position="2"/>
        <end position="116"/>
    </location>
</feature>
<dbReference type="InterPro" id="IPR011006">
    <property type="entry name" value="CheY-like_superfamily"/>
</dbReference>